<keyword evidence="2" id="KW-0547">Nucleotide-binding</keyword>
<keyword evidence="3" id="KW-0067">ATP-binding</keyword>
<evidence type="ECO:0000256" key="3">
    <source>
        <dbReference type="ARBA" id="ARBA00022840"/>
    </source>
</evidence>
<feature type="domain" description="Bacterial type II secretion system protein E" evidence="4">
    <location>
        <begin position="69"/>
        <end position="268"/>
    </location>
</feature>
<dbReference type="InterPro" id="IPR027417">
    <property type="entry name" value="P-loop_NTPase"/>
</dbReference>
<dbReference type="EMBL" id="RBZV01000005">
    <property type="protein sequence ID" value="RKP47564.1"/>
    <property type="molecule type" value="Genomic_DNA"/>
</dbReference>
<protein>
    <recommendedName>
        <fullName evidence="4">Bacterial type II secretion system protein E domain-containing protein</fullName>
    </recommendedName>
</protein>
<keyword evidence="6" id="KW-1185">Reference proteome</keyword>
<comment type="caution">
    <text evidence="5">The sequence shown here is derived from an EMBL/GenBank/DDBJ whole genome shotgun (WGS) entry which is preliminary data.</text>
</comment>
<dbReference type="SUPFAM" id="SSF52540">
    <property type="entry name" value="P-loop containing nucleoside triphosphate hydrolases"/>
    <property type="match status" value="1"/>
</dbReference>
<evidence type="ECO:0000313" key="6">
    <source>
        <dbReference type="Proteomes" id="UP000280434"/>
    </source>
</evidence>
<dbReference type="GO" id="GO:0016887">
    <property type="term" value="F:ATP hydrolysis activity"/>
    <property type="evidence" value="ECO:0007669"/>
    <property type="project" value="TreeGrafter"/>
</dbReference>
<dbReference type="OrthoDB" id="5442742at2"/>
<dbReference type="InterPro" id="IPR001482">
    <property type="entry name" value="T2SS/T4SS_dom"/>
</dbReference>
<dbReference type="Gene3D" id="3.40.50.300">
    <property type="entry name" value="P-loop containing nucleotide triphosphate hydrolases"/>
    <property type="match status" value="1"/>
</dbReference>
<dbReference type="PANTHER" id="PTHR30258">
    <property type="entry name" value="TYPE II SECRETION SYSTEM PROTEIN GSPE-RELATED"/>
    <property type="match status" value="1"/>
</dbReference>
<dbReference type="GO" id="GO:0005886">
    <property type="term" value="C:plasma membrane"/>
    <property type="evidence" value="ECO:0007669"/>
    <property type="project" value="TreeGrafter"/>
</dbReference>
<dbReference type="RefSeq" id="WP_121278510.1">
    <property type="nucleotide sequence ID" value="NZ_RBZV01000005.1"/>
</dbReference>
<sequence length="329" mass="36252">MAYDESLVGVALKDLPFSDLYLEPDGAWFKTSPSDKERRSLVDLSLDESLALRRRLQEHRTGLDFRADWEGIGLRVQRIETLEGDVYICRRLLDRPIEYSRLGYPPRLLDAMLSDAFAKGGLVLWTGATGDGKSMSQASWMLERLKRFGGTACTVENPVEIVLQGRHGSGSVVGTCYQTEVHNDSEFGTTIHRLLRAAPNLIMLGEIRTREAAAQAVLAGTSGHLVSSTLHANDVQTALERMKNMVRESGLDVSFLADALCAVIHQSMRMASYGGSERRVITVTPLVIAGATNETAIRATLRKGDFSQLSSEIDRQRRIVSATVESGRI</sequence>
<organism evidence="5 6">
    <name type="scientific">Trinickia fusca</name>
    <dbReference type="NCBI Taxonomy" id="2419777"/>
    <lineage>
        <taxon>Bacteria</taxon>
        <taxon>Pseudomonadati</taxon>
        <taxon>Pseudomonadota</taxon>
        <taxon>Betaproteobacteria</taxon>
        <taxon>Burkholderiales</taxon>
        <taxon>Burkholderiaceae</taxon>
        <taxon>Trinickia</taxon>
    </lineage>
</organism>
<proteinExistence type="inferred from homology"/>
<name>A0A494XHI9_9BURK</name>
<evidence type="ECO:0000313" key="5">
    <source>
        <dbReference type="EMBL" id="RKP47564.1"/>
    </source>
</evidence>
<evidence type="ECO:0000256" key="1">
    <source>
        <dbReference type="ARBA" id="ARBA00006611"/>
    </source>
</evidence>
<gene>
    <name evidence="5" type="ORF">D7S89_15160</name>
</gene>
<accession>A0A494XHI9</accession>
<dbReference type="PANTHER" id="PTHR30258:SF3">
    <property type="entry name" value="SLL1921 PROTEIN"/>
    <property type="match status" value="1"/>
</dbReference>
<dbReference type="AlphaFoldDB" id="A0A494XHI9"/>
<dbReference type="Pfam" id="PF00437">
    <property type="entry name" value="T2SSE"/>
    <property type="match status" value="1"/>
</dbReference>
<comment type="similarity">
    <text evidence="1">Belongs to the GSP E family.</text>
</comment>
<dbReference type="GO" id="GO:0005524">
    <property type="term" value="F:ATP binding"/>
    <property type="evidence" value="ECO:0007669"/>
    <property type="project" value="UniProtKB-KW"/>
</dbReference>
<reference evidence="5 6" key="1">
    <citation type="submission" date="2018-10" db="EMBL/GenBank/DDBJ databases">
        <title>Paraburkholderia sp. 7MK8-2, isolated from soil.</title>
        <authorList>
            <person name="Gao Z.-H."/>
            <person name="Qiu L.-H."/>
        </authorList>
    </citation>
    <scope>NUCLEOTIDE SEQUENCE [LARGE SCALE GENOMIC DNA]</scope>
    <source>
        <strain evidence="5 6">7MK8-2</strain>
    </source>
</reference>
<dbReference type="Proteomes" id="UP000280434">
    <property type="component" value="Unassembled WGS sequence"/>
</dbReference>
<evidence type="ECO:0000256" key="2">
    <source>
        <dbReference type="ARBA" id="ARBA00022741"/>
    </source>
</evidence>
<evidence type="ECO:0000259" key="4">
    <source>
        <dbReference type="Pfam" id="PF00437"/>
    </source>
</evidence>